<keyword evidence="2" id="KW-0813">Transport</keyword>
<comment type="caution">
    <text evidence="7">The sequence shown here is derived from an EMBL/GenBank/DDBJ whole genome shotgun (WGS) entry which is preliminary data.</text>
</comment>
<dbReference type="EMBL" id="VHJK01000001">
    <property type="protein sequence ID" value="TRD11642.1"/>
    <property type="molecule type" value="Genomic_DNA"/>
</dbReference>
<dbReference type="Gene3D" id="3.40.50.300">
    <property type="entry name" value="P-loop containing nucleotide triphosphate hydrolases"/>
    <property type="match status" value="1"/>
</dbReference>
<dbReference type="InterPro" id="IPR003593">
    <property type="entry name" value="AAA+_ATPase"/>
</dbReference>
<evidence type="ECO:0000313" key="8">
    <source>
        <dbReference type="Proteomes" id="UP000316343"/>
    </source>
</evidence>
<dbReference type="PROSITE" id="PS50893">
    <property type="entry name" value="ABC_TRANSPORTER_2"/>
    <property type="match status" value="1"/>
</dbReference>
<dbReference type="GO" id="GO:0015658">
    <property type="term" value="F:branched-chain amino acid transmembrane transporter activity"/>
    <property type="evidence" value="ECO:0007669"/>
    <property type="project" value="TreeGrafter"/>
</dbReference>
<gene>
    <name evidence="7" type="primary">lptB</name>
    <name evidence="7" type="ORF">FGU71_07035</name>
</gene>
<feature type="domain" description="ABC transporter" evidence="6">
    <location>
        <begin position="22"/>
        <end position="254"/>
    </location>
</feature>
<evidence type="ECO:0000259" key="6">
    <source>
        <dbReference type="PROSITE" id="PS50893"/>
    </source>
</evidence>
<keyword evidence="5" id="KW-0029">Amino-acid transport</keyword>
<evidence type="ECO:0000256" key="3">
    <source>
        <dbReference type="ARBA" id="ARBA00022741"/>
    </source>
</evidence>
<keyword evidence="4 7" id="KW-0067">ATP-binding</keyword>
<dbReference type="SMART" id="SM00382">
    <property type="entry name" value="AAA"/>
    <property type="match status" value="1"/>
</dbReference>
<dbReference type="Proteomes" id="UP000316343">
    <property type="component" value="Unassembled WGS sequence"/>
</dbReference>
<evidence type="ECO:0000313" key="7">
    <source>
        <dbReference type="EMBL" id="TRD11642.1"/>
    </source>
</evidence>
<dbReference type="Pfam" id="PF00005">
    <property type="entry name" value="ABC_tran"/>
    <property type="match status" value="1"/>
</dbReference>
<dbReference type="GO" id="GO:0016887">
    <property type="term" value="F:ATP hydrolysis activity"/>
    <property type="evidence" value="ECO:0007669"/>
    <property type="project" value="InterPro"/>
</dbReference>
<dbReference type="InterPro" id="IPR027417">
    <property type="entry name" value="P-loop_NTPase"/>
</dbReference>
<dbReference type="OrthoDB" id="9775250at2"/>
<evidence type="ECO:0000256" key="5">
    <source>
        <dbReference type="ARBA" id="ARBA00022970"/>
    </source>
</evidence>
<keyword evidence="8" id="KW-1185">Reference proteome</keyword>
<dbReference type="NCBIfam" id="TIGR04406">
    <property type="entry name" value="LPS_export_lptB"/>
    <property type="match status" value="1"/>
</dbReference>
<dbReference type="PANTHER" id="PTHR43820:SF3">
    <property type="entry name" value="BRANCHED-CHAIN AMINO ACID TRANSPORT SYSTEM,ATP-BINDING PROTEIN"/>
    <property type="match status" value="1"/>
</dbReference>
<dbReference type="AlphaFoldDB" id="A0A547PBX7"/>
<comment type="similarity">
    <text evidence="1">Belongs to the ABC transporter superfamily.</text>
</comment>
<accession>A0A547PBX7</accession>
<reference evidence="7 8" key="1">
    <citation type="submission" date="2019-06" db="EMBL/GenBank/DDBJ databases">
        <title>Erythrobacter insulae sp. nov., isolated from a tidal flat.</title>
        <authorList>
            <person name="Yoon J.-H."/>
        </authorList>
    </citation>
    <scope>NUCLEOTIDE SEQUENCE [LARGE SCALE GENOMIC DNA]</scope>
    <source>
        <strain evidence="7 8">JBTF-M21</strain>
    </source>
</reference>
<proteinExistence type="inferred from homology"/>
<dbReference type="InterPro" id="IPR052156">
    <property type="entry name" value="BCAA_Transport_ATP-bd_LivF"/>
</dbReference>
<dbReference type="SUPFAM" id="SSF52540">
    <property type="entry name" value="P-loop containing nucleoside triphosphate hydrolases"/>
    <property type="match status" value="1"/>
</dbReference>
<dbReference type="GO" id="GO:0015807">
    <property type="term" value="P:L-amino acid transport"/>
    <property type="evidence" value="ECO:0007669"/>
    <property type="project" value="TreeGrafter"/>
</dbReference>
<dbReference type="GO" id="GO:0043190">
    <property type="term" value="C:ATP-binding cassette (ABC) transporter complex"/>
    <property type="evidence" value="ECO:0007669"/>
    <property type="project" value="InterPro"/>
</dbReference>
<dbReference type="InterPro" id="IPR030921">
    <property type="entry name" value="LPS_export_LptB"/>
</dbReference>
<sequence length="257" mass="28242">MCTLLSSNLRELVLEDKVAAALELIDVHKSFGQQPVLNGLSMQVSEGEIVGLFGRDGAGKTIAFYCILGLMKPTSGRVVWRGDDITRLPFYRRAILGLGYLPEQSSIFRGMTVAQNIEVMLETVEPDPVRRSERLERLLADLRIAHLRDASAKSLSGGERRRCEVARALALEPAIMILDEPFAGIDPLTIASIKEMILSMKARGIGVLLTDQNVREMTAIIDRAYVIDAGTTIFSGTPSAMLRDDAVIAHYLGRKDD</sequence>
<evidence type="ECO:0000256" key="1">
    <source>
        <dbReference type="ARBA" id="ARBA00005417"/>
    </source>
</evidence>
<dbReference type="InterPro" id="IPR003439">
    <property type="entry name" value="ABC_transporter-like_ATP-bd"/>
</dbReference>
<protein>
    <submittedName>
        <fullName evidence="7">LPS export ABC transporter ATP-binding protein</fullName>
    </submittedName>
</protein>
<dbReference type="GO" id="GO:0005524">
    <property type="term" value="F:ATP binding"/>
    <property type="evidence" value="ECO:0007669"/>
    <property type="project" value="UniProtKB-KW"/>
</dbReference>
<evidence type="ECO:0000256" key="4">
    <source>
        <dbReference type="ARBA" id="ARBA00022840"/>
    </source>
</evidence>
<evidence type="ECO:0000256" key="2">
    <source>
        <dbReference type="ARBA" id="ARBA00022448"/>
    </source>
</evidence>
<dbReference type="PANTHER" id="PTHR43820">
    <property type="entry name" value="HIGH-AFFINITY BRANCHED-CHAIN AMINO ACID TRANSPORT ATP-BINDING PROTEIN LIVF"/>
    <property type="match status" value="1"/>
</dbReference>
<organism evidence="7 8">
    <name type="scientific">Erythrobacter insulae</name>
    <dbReference type="NCBI Taxonomy" id="2584124"/>
    <lineage>
        <taxon>Bacteria</taxon>
        <taxon>Pseudomonadati</taxon>
        <taxon>Pseudomonadota</taxon>
        <taxon>Alphaproteobacteria</taxon>
        <taxon>Sphingomonadales</taxon>
        <taxon>Erythrobacteraceae</taxon>
        <taxon>Erythrobacter/Porphyrobacter group</taxon>
        <taxon>Erythrobacter</taxon>
    </lineage>
</organism>
<keyword evidence="3" id="KW-0547">Nucleotide-binding</keyword>
<name>A0A547PBX7_9SPHN</name>